<feature type="region of interest" description="Disordered" evidence="4">
    <location>
        <begin position="174"/>
        <end position="193"/>
    </location>
</feature>
<feature type="compositionally biased region" description="Acidic residues" evidence="4">
    <location>
        <begin position="39"/>
        <end position="54"/>
    </location>
</feature>
<evidence type="ECO:0000256" key="5">
    <source>
        <dbReference type="SAM" id="SignalP"/>
    </source>
</evidence>
<dbReference type="AlphaFoldDB" id="A0A1G5R3K1"/>
<keyword evidence="7" id="KW-1185">Reference proteome</keyword>
<dbReference type="InterPro" id="IPR013519">
    <property type="entry name" value="Int_alpha_beta-p"/>
</dbReference>
<dbReference type="InterPro" id="IPR011043">
    <property type="entry name" value="Gal_Oxase/kelch_b-propeller"/>
</dbReference>
<sequence>MIELKRHHYISAALLLFCSLVLTACGGGDSDGDGSSSPEEPEELETREEPEEPELSLTPQSIKTFHFGWADVSNETEYRLLENPDGSTGFAQIATIAADSDSHDLVVSLPKRINASYILQACNDAGCADSAEVAVSGALVDAIGYAKASNTDADDQFGRALSLSADGNTLAVGARQEGSKATGIDGDQTDNSASSSGAVYVFTRSGGSAWSQQAYVKASNTETFDRFGSALSLSADGNTLAVGAYGEDSVATGIGGDQGDNSASRSGAVYVFTRSGSDWSQAAYVKASNTEAEDEFGGALSLSADGDTLAVGAHYEGSAATGIDGDEGDNAAYKSGAVYVFTRSDTTWNQQAYVKASNTEDRDRFGVALALSDDGDTLAVGANSEESTATGIDGDQADNSAGASGAVYVFTRSDTTWSQQAYVKASNAEASDYFGGALSLSADGDTLAVGASGEDSVATGIGGDQSDNSASSSGAVYVFTRSGSDWSQGAYVKASNTESGDMFGGALSLSADGNTVAVGTMNEDSVATGIDGDHTDNSVSSSGAVYVFTRSGGSDWSQEAYVKASNTEAYDWFGGVVSLSADGDTLAVGAHGEDSEAAGIDGDQADDLLGMSGAVYLY</sequence>
<feature type="region of interest" description="Disordered" evidence="4">
    <location>
        <begin position="28"/>
        <end position="56"/>
    </location>
</feature>
<organism evidence="6 7">
    <name type="scientific">Thiohalomonas denitrificans</name>
    <dbReference type="NCBI Taxonomy" id="415747"/>
    <lineage>
        <taxon>Bacteria</taxon>
        <taxon>Pseudomonadati</taxon>
        <taxon>Pseudomonadota</taxon>
        <taxon>Gammaproteobacteria</taxon>
        <taxon>Thiohalomonadales</taxon>
        <taxon>Thiohalomonadaceae</taxon>
        <taxon>Thiohalomonas</taxon>
    </lineage>
</organism>
<dbReference type="STRING" id="415747.SAMN03097708_03313"/>
<gene>
    <name evidence="6" type="ORF">SAMN03097708_03313</name>
</gene>
<reference evidence="6 7" key="1">
    <citation type="submission" date="2016-10" db="EMBL/GenBank/DDBJ databases">
        <authorList>
            <person name="de Groot N.N."/>
        </authorList>
    </citation>
    <scope>NUCLEOTIDE SEQUENCE [LARGE SCALE GENOMIC DNA]</scope>
    <source>
        <strain evidence="6 7">HLD2</strain>
    </source>
</reference>
<name>A0A1G5R3K1_9GAMM</name>
<proteinExistence type="predicted"/>
<accession>A0A1G5R3K1</accession>
<dbReference type="Gene3D" id="2.130.10.130">
    <property type="entry name" value="Integrin alpha, N-terminal"/>
    <property type="match status" value="4"/>
</dbReference>
<dbReference type="PROSITE" id="PS51257">
    <property type="entry name" value="PROKAR_LIPOPROTEIN"/>
    <property type="match status" value="1"/>
</dbReference>
<evidence type="ECO:0000256" key="3">
    <source>
        <dbReference type="ARBA" id="ARBA00023180"/>
    </source>
</evidence>
<evidence type="ECO:0000256" key="2">
    <source>
        <dbReference type="ARBA" id="ARBA00022737"/>
    </source>
</evidence>
<evidence type="ECO:0000313" key="6">
    <source>
        <dbReference type="EMBL" id="SCZ68400.1"/>
    </source>
</evidence>
<dbReference type="PANTHER" id="PTHR36220:SF1">
    <property type="entry name" value="GAMMA TUBULIN COMPLEX COMPONENT C-TERMINAL DOMAIN-CONTAINING PROTEIN"/>
    <property type="match status" value="1"/>
</dbReference>
<dbReference type="InterPro" id="IPR028994">
    <property type="entry name" value="Integrin_alpha_N"/>
</dbReference>
<keyword evidence="1 5" id="KW-0732">Signal</keyword>
<dbReference type="InterPro" id="IPR013517">
    <property type="entry name" value="FG-GAP"/>
</dbReference>
<keyword evidence="2" id="KW-0677">Repeat</keyword>
<dbReference type="RefSeq" id="WP_092999382.1">
    <property type="nucleotide sequence ID" value="NZ_FMWD01000022.1"/>
</dbReference>
<dbReference type="EMBL" id="FMWD01000022">
    <property type="protein sequence ID" value="SCZ68400.1"/>
    <property type="molecule type" value="Genomic_DNA"/>
</dbReference>
<evidence type="ECO:0000256" key="4">
    <source>
        <dbReference type="SAM" id="MobiDB-lite"/>
    </source>
</evidence>
<dbReference type="Proteomes" id="UP000199648">
    <property type="component" value="Unassembled WGS sequence"/>
</dbReference>
<feature type="chain" id="PRO_5011477524" evidence="5">
    <location>
        <begin position="25"/>
        <end position="618"/>
    </location>
</feature>
<keyword evidence="3" id="KW-0325">Glycoprotein</keyword>
<dbReference type="OrthoDB" id="9782766at2"/>
<feature type="signal peptide" evidence="5">
    <location>
        <begin position="1"/>
        <end position="24"/>
    </location>
</feature>
<evidence type="ECO:0000256" key="1">
    <source>
        <dbReference type="ARBA" id="ARBA00022729"/>
    </source>
</evidence>
<protein>
    <submittedName>
        <fullName evidence="6">FG-GAP repeat-containing protein</fullName>
    </submittedName>
</protein>
<dbReference type="SUPFAM" id="SSF50965">
    <property type="entry name" value="Galactose oxidase, central domain"/>
    <property type="match status" value="1"/>
</dbReference>
<evidence type="ECO:0000313" key="7">
    <source>
        <dbReference type="Proteomes" id="UP000199648"/>
    </source>
</evidence>
<dbReference type="PANTHER" id="PTHR36220">
    <property type="entry name" value="UNNAMED PRODUCT"/>
    <property type="match status" value="1"/>
</dbReference>
<dbReference type="SMART" id="SM00191">
    <property type="entry name" value="Int_alpha"/>
    <property type="match status" value="6"/>
</dbReference>
<dbReference type="Pfam" id="PF14312">
    <property type="entry name" value="FG-GAP_2"/>
    <property type="match status" value="6"/>
</dbReference>